<evidence type="ECO:0000313" key="3">
    <source>
        <dbReference type="Proteomes" id="UP000306102"/>
    </source>
</evidence>
<accession>A0A4S4E2I3</accession>
<sequence>MVGGEGDGDDDREEVAAVKEEVVARGVGAVEEKAVFQGKDCSAIGCMHAMLICFAVILGIFAIEKLSMRYESPYWRGIAARRIQVCHQRLHIRYHCLIAAATTTLTVAAHRRVVIASSLILSSLHLLAVEKQTLNQHHHVVTNSFNSSVTPNFSRSTTFATVASVSDDASTKDNSAATRNLGTTNVAM</sequence>
<gene>
    <name evidence="2" type="ORF">TEA_028140</name>
</gene>
<evidence type="ECO:0000256" key="1">
    <source>
        <dbReference type="SAM" id="Phobius"/>
    </source>
</evidence>
<comment type="caution">
    <text evidence="2">The sequence shown here is derived from an EMBL/GenBank/DDBJ whole genome shotgun (WGS) entry which is preliminary data.</text>
</comment>
<keyword evidence="1" id="KW-0812">Transmembrane</keyword>
<dbReference type="Proteomes" id="UP000306102">
    <property type="component" value="Unassembled WGS sequence"/>
</dbReference>
<name>A0A4S4E2I3_CAMSN</name>
<dbReference type="AlphaFoldDB" id="A0A4S4E2I3"/>
<reference evidence="2 3" key="1">
    <citation type="journal article" date="2018" name="Proc. Natl. Acad. Sci. U.S.A.">
        <title>Draft genome sequence of Camellia sinensis var. sinensis provides insights into the evolution of the tea genome and tea quality.</title>
        <authorList>
            <person name="Wei C."/>
            <person name="Yang H."/>
            <person name="Wang S."/>
            <person name="Zhao J."/>
            <person name="Liu C."/>
            <person name="Gao L."/>
            <person name="Xia E."/>
            <person name="Lu Y."/>
            <person name="Tai Y."/>
            <person name="She G."/>
            <person name="Sun J."/>
            <person name="Cao H."/>
            <person name="Tong W."/>
            <person name="Gao Q."/>
            <person name="Li Y."/>
            <person name="Deng W."/>
            <person name="Jiang X."/>
            <person name="Wang W."/>
            <person name="Chen Q."/>
            <person name="Zhang S."/>
            <person name="Li H."/>
            <person name="Wu J."/>
            <person name="Wang P."/>
            <person name="Li P."/>
            <person name="Shi C."/>
            <person name="Zheng F."/>
            <person name="Jian J."/>
            <person name="Huang B."/>
            <person name="Shan D."/>
            <person name="Shi M."/>
            <person name="Fang C."/>
            <person name="Yue Y."/>
            <person name="Li F."/>
            <person name="Li D."/>
            <person name="Wei S."/>
            <person name="Han B."/>
            <person name="Jiang C."/>
            <person name="Yin Y."/>
            <person name="Xia T."/>
            <person name="Zhang Z."/>
            <person name="Bennetzen J.L."/>
            <person name="Zhao S."/>
            <person name="Wan X."/>
        </authorList>
    </citation>
    <scope>NUCLEOTIDE SEQUENCE [LARGE SCALE GENOMIC DNA]</scope>
    <source>
        <strain evidence="3">cv. Shuchazao</strain>
        <tissue evidence="2">Leaf</tissue>
    </source>
</reference>
<dbReference type="EMBL" id="SDRB02008080">
    <property type="protein sequence ID" value="THG10069.1"/>
    <property type="molecule type" value="Genomic_DNA"/>
</dbReference>
<evidence type="ECO:0000313" key="2">
    <source>
        <dbReference type="EMBL" id="THG10069.1"/>
    </source>
</evidence>
<protein>
    <submittedName>
        <fullName evidence="2">Uncharacterized protein</fullName>
    </submittedName>
</protein>
<keyword evidence="1" id="KW-1133">Transmembrane helix</keyword>
<keyword evidence="3" id="KW-1185">Reference proteome</keyword>
<feature type="transmembrane region" description="Helical" evidence="1">
    <location>
        <begin position="42"/>
        <end position="63"/>
    </location>
</feature>
<organism evidence="2 3">
    <name type="scientific">Camellia sinensis var. sinensis</name>
    <name type="common">China tea</name>
    <dbReference type="NCBI Taxonomy" id="542762"/>
    <lineage>
        <taxon>Eukaryota</taxon>
        <taxon>Viridiplantae</taxon>
        <taxon>Streptophyta</taxon>
        <taxon>Embryophyta</taxon>
        <taxon>Tracheophyta</taxon>
        <taxon>Spermatophyta</taxon>
        <taxon>Magnoliopsida</taxon>
        <taxon>eudicotyledons</taxon>
        <taxon>Gunneridae</taxon>
        <taxon>Pentapetalae</taxon>
        <taxon>asterids</taxon>
        <taxon>Ericales</taxon>
        <taxon>Theaceae</taxon>
        <taxon>Camellia</taxon>
    </lineage>
</organism>
<proteinExistence type="predicted"/>
<keyword evidence="1" id="KW-0472">Membrane</keyword>